<comment type="caution">
    <text evidence="2">The sequence shown here is derived from an EMBL/GenBank/DDBJ whole genome shotgun (WGS) entry which is preliminary data.</text>
</comment>
<dbReference type="RefSeq" id="WP_193459480.1">
    <property type="nucleotide sequence ID" value="NZ_BAAAXF010000057.1"/>
</dbReference>
<keyword evidence="3" id="KW-1185">Reference proteome</keyword>
<name>A0ABP6U1L0_9ACTN</name>
<proteinExistence type="predicted"/>
<protein>
    <recommendedName>
        <fullName evidence="1">Trypsin-co-occurring domain-containing protein</fullName>
    </recommendedName>
</protein>
<sequence length="54" mass="5698">MIGLTEAMRATYDELTAAANGGANNPLRFGYSSIELEMTTAMSDSGERQGGLKV</sequence>
<gene>
    <name evidence="2" type="ORF">GCM10019016_081370</name>
</gene>
<accession>A0ABP6U1L0</accession>
<organism evidence="2 3">
    <name type="scientific">Streptomyces prasinosporus</name>
    <dbReference type="NCBI Taxonomy" id="68256"/>
    <lineage>
        <taxon>Bacteria</taxon>
        <taxon>Bacillati</taxon>
        <taxon>Actinomycetota</taxon>
        <taxon>Actinomycetes</taxon>
        <taxon>Kitasatosporales</taxon>
        <taxon>Streptomycetaceae</taxon>
        <taxon>Streptomyces</taxon>
        <taxon>Streptomyces albogriseolus group</taxon>
    </lineage>
</organism>
<feature type="domain" description="Trypsin-co-occurring" evidence="1">
    <location>
        <begin position="2"/>
        <end position="54"/>
    </location>
</feature>
<dbReference type="InterPro" id="IPR045608">
    <property type="entry name" value="Trypco2"/>
</dbReference>
<evidence type="ECO:0000259" key="1">
    <source>
        <dbReference type="Pfam" id="PF19631"/>
    </source>
</evidence>
<evidence type="ECO:0000313" key="2">
    <source>
        <dbReference type="EMBL" id="GAA3501030.1"/>
    </source>
</evidence>
<dbReference type="EMBL" id="BAAAXF010000057">
    <property type="protein sequence ID" value="GAA3501030.1"/>
    <property type="molecule type" value="Genomic_DNA"/>
</dbReference>
<reference evidence="3" key="1">
    <citation type="journal article" date="2019" name="Int. J. Syst. Evol. Microbiol.">
        <title>The Global Catalogue of Microorganisms (GCM) 10K type strain sequencing project: providing services to taxonomists for standard genome sequencing and annotation.</title>
        <authorList>
            <consortium name="The Broad Institute Genomics Platform"/>
            <consortium name="The Broad Institute Genome Sequencing Center for Infectious Disease"/>
            <person name="Wu L."/>
            <person name="Ma J."/>
        </authorList>
    </citation>
    <scope>NUCLEOTIDE SEQUENCE [LARGE SCALE GENOMIC DNA]</scope>
    <source>
        <strain evidence="3">JCM 4816</strain>
    </source>
</reference>
<dbReference type="Proteomes" id="UP001501455">
    <property type="component" value="Unassembled WGS sequence"/>
</dbReference>
<evidence type="ECO:0000313" key="3">
    <source>
        <dbReference type="Proteomes" id="UP001501455"/>
    </source>
</evidence>
<dbReference type="Pfam" id="PF19631">
    <property type="entry name" value="Trypco2"/>
    <property type="match status" value="1"/>
</dbReference>